<keyword evidence="2" id="KW-0805">Transcription regulation</keyword>
<dbReference type="PANTHER" id="PTHR30346:SF0">
    <property type="entry name" value="HCA OPERON TRANSCRIPTIONAL ACTIVATOR HCAR"/>
    <property type="match status" value="1"/>
</dbReference>
<dbReference type="EMBL" id="JARXVH010000029">
    <property type="protein sequence ID" value="MDH6222122.1"/>
    <property type="molecule type" value="Genomic_DNA"/>
</dbReference>
<evidence type="ECO:0000256" key="3">
    <source>
        <dbReference type="ARBA" id="ARBA00023125"/>
    </source>
</evidence>
<dbReference type="SUPFAM" id="SSF46785">
    <property type="entry name" value="Winged helix' DNA-binding domain"/>
    <property type="match status" value="1"/>
</dbReference>
<accession>A0ABT6M0N2</accession>
<protein>
    <submittedName>
        <fullName evidence="6">DNA-binding transcriptional LysR family regulator</fullName>
    </submittedName>
</protein>
<evidence type="ECO:0000313" key="6">
    <source>
        <dbReference type="EMBL" id="MDH6222122.1"/>
    </source>
</evidence>
<dbReference type="InterPro" id="IPR036390">
    <property type="entry name" value="WH_DNA-bd_sf"/>
</dbReference>
<keyword evidence="4" id="KW-0804">Transcription</keyword>
<dbReference type="InterPro" id="IPR005119">
    <property type="entry name" value="LysR_subst-bd"/>
</dbReference>
<organism evidence="6 7">
    <name type="scientific">Streptomyces pseudovenezuelae</name>
    <dbReference type="NCBI Taxonomy" id="67350"/>
    <lineage>
        <taxon>Bacteria</taxon>
        <taxon>Bacillati</taxon>
        <taxon>Actinomycetota</taxon>
        <taxon>Actinomycetes</taxon>
        <taxon>Kitasatosporales</taxon>
        <taxon>Streptomycetaceae</taxon>
        <taxon>Streptomyces</taxon>
        <taxon>Streptomyces aurantiacus group</taxon>
    </lineage>
</organism>
<evidence type="ECO:0000256" key="1">
    <source>
        <dbReference type="ARBA" id="ARBA00009437"/>
    </source>
</evidence>
<dbReference type="PROSITE" id="PS50931">
    <property type="entry name" value="HTH_LYSR"/>
    <property type="match status" value="1"/>
</dbReference>
<sequence>MRNGYHEYPGGVPDHPSSSADLDLRLVRYFTVVAEHRNFHRAADALHLAQPSLSRQIQRLEERMGVRLLDRTKQGSHLTEAGRIFLPQAQALLHSARQAVATTRAAVGPDEFTIGYTGGLIVTTAARALRNRRPDAEVRTLHLDFSQVKAALLDYRVDVVLAREPFPTDQLRVTALYEEPRVLVVPTFHRLADRTSVTIDDFADEALVRYTDAAYDAFWRLEPRPNGRPTPEGPLVASAADKLELIASGQALALAPAGGEHTPLRHDLTTIPVEGIEPCRVVLATRAEDRGPLVEDFLDIAVNQLIRRGATRSPNLRKMH</sequence>
<dbReference type="Proteomes" id="UP001160499">
    <property type="component" value="Unassembled WGS sequence"/>
</dbReference>
<dbReference type="Pfam" id="PF03466">
    <property type="entry name" value="LysR_substrate"/>
    <property type="match status" value="1"/>
</dbReference>
<gene>
    <name evidence="6" type="ORF">M2283_009469</name>
</gene>
<dbReference type="PANTHER" id="PTHR30346">
    <property type="entry name" value="TRANSCRIPTIONAL DUAL REGULATOR HCAR-RELATED"/>
    <property type="match status" value="1"/>
</dbReference>
<dbReference type="SUPFAM" id="SSF53850">
    <property type="entry name" value="Periplasmic binding protein-like II"/>
    <property type="match status" value="1"/>
</dbReference>
<reference evidence="6 7" key="1">
    <citation type="submission" date="2023-04" db="EMBL/GenBank/DDBJ databases">
        <title>Forest soil microbial communities from Buena Vista Peninsula, Colon Province, Panama.</title>
        <authorList>
            <person name="Bouskill N."/>
        </authorList>
    </citation>
    <scope>NUCLEOTIDE SEQUENCE [LARGE SCALE GENOMIC DNA]</scope>
    <source>
        <strain evidence="6 7">GGS1</strain>
    </source>
</reference>
<dbReference type="Gene3D" id="1.10.10.10">
    <property type="entry name" value="Winged helix-like DNA-binding domain superfamily/Winged helix DNA-binding domain"/>
    <property type="match status" value="1"/>
</dbReference>
<keyword evidence="7" id="KW-1185">Reference proteome</keyword>
<dbReference type="Pfam" id="PF00126">
    <property type="entry name" value="HTH_1"/>
    <property type="match status" value="1"/>
</dbReference>
<dbReference type="InterPro" id="IPR036388">
    <property type="entry name" value="WH-like_DNA-bd_sf"/>
</dbReference>
<evidence type="ECO:0000256" key="2">
    <source>
        <dbReference type="ARBA" id="ARBA00023015"/>
    </source>
</evidence>
<keyword evidence="3 6" id="KW-0238">DNA-binding</keyword>
<evidence type="ECO:0000256" key="4">
    <source>
        <dbReference type="ARBA" id="ARBA00023163"/>
    </source>
</evidence>
<comment type="caution">
    <text evidence="6">The sequence shown here is derived from an EMBL/GenBank/DDBJ whole genome shotgun (WGS) entry which is preliminary data.</text>
</comment>
<dbReference type="InterPro" id="IPR000847">
    <property type="entry name" value="LysR_HTH_N"/>
</dbReference>
<name>A0ABT6M0N2_9ACTN</name>
<evidence type="ECO:0000259" key="5">
    <source>
        <dbReference type="PROSITE" id="PS50931"/>
    </source>
</evidence>
<evidence type="ECO:0000313" key="7">
    <source>
        <dbReference type="Proteomes" id="UP001160499"/>
    </source>
</evidence>
<feature type="domain" description="HTH lysR-type" evidence="5">
    <location>
        <begin position="22"/>
        <end position="79"/>
    </location>
</feature>
<dbReference type="Gene3D" id="3.40.190.10">
    <property type="entry name" value="Periplasmic binding protein-like II"/>
    <property type="match status" value="2"/>
</dbReference>
<proteinExistence type="inferred from homology"/>
<dbReference type="CDD" id="cd08414">
    <property type="entry name" value="PBP2_LTTR_aromatics_like"/>
    <property type="match status" value="1"/>
</dbReference>
<comment type="similarity">
    <text evidence="1">Belongs to the LysR transcriptional regulatory family.</text>
</comment>
<dbReference type="GO" id="GO:0003677">
    <property type="term" value="F:DNA binding"/>
    <property type="evidence" value="ECO:0007669"/>
    <property type="project" value="UniProtKB-KW"/>
</dbReference>
<dbReference type="PRINTS" id="PR00039">
    <property type="entry name" value="HTHLYSR"/>
</dbReference>